<keyword evidence="6 7" id="KW-0472">Membrane</keyword>
<feature type="transmembrane region" description="Helical" evidence="7">
    <location>
        <begin position="80"/>
        <end position="99"/>
    </location>
</feature>
<dbReference type="InterPro" id="IPR036259">
    <property type="entry name" value="MFS_trans_sf"/>
</dbReference>
<dbReference type="CDD" id="cd06173">
    <property type="entry name" value="MFS_MefA_like"/>
    <property type="match status" value="1"/>
</dbReference>
<sequence>MQTSDTHRHVFRDRSFRLFFTARTVAVAGAAVTGVAMPVLVFDISRSPFLTSLSAAGTVLPYLVFGLVAGAVADRVNRRTVILCAQAIAAIALASIPGAQSLGVLTAWHAVGVSICIGTCFVWFDAAAFGALPALVGRQGIPAANSALWTAGTLIDVAFPAVAGVLVASIGPAYALGADALAYVVAALAMGSIGASFSVTPVASATSKSGIARDIREGLTFLWRSRLLRDLTGVGFVNSLTQGAVTALLVVYASERLGISTSSPMIGALWTAVSVGGVVGAVVLPRLPAQWPVGSITIGSLTVAPVVLFIVATTENAVVAIAALGVYSGCATITILNGIGARQRLTPDHLQGRVNTTARMVAWGGSPVGALVAGAIAGNWDIGAAYLVACAFALVSAVFAWVSALRTDPCPHR</sequence>
<gene>
    <name evidence="8" type="ORF">R3Q16_13705</name>
</gene>
<keyword evidence="3" id="KW-1003">Cell membrane</keyword>
<accession>A0ABU4BU18</accession>
<feature type="transmembrane region" description="Helical" evidence="7">
    <location>
        <begin position="20"/>
        <end position="41"/>
    </location>
</feature>
<evidence type="ECO:0000256" key="4">
    <source>
        <dbReference type="ARBA" id="ARBA00022692"/>
    </source>
</evidence>
<evidence type="ECO:0000256" key="6">
    <source>
        <dbReference type="ARBA" id="ARBA00023136"/>
    </source>
</evidence>
<keyword evidence="9" id="KW-1185">Reference proteome</keyword>
<evidence type="ECO:0000313" key="8">
    <source>
        <dbReference type="EMBL" id="MDV6267663.1"/>
    </source>
</evidence>
<feature type="transmembrane region" description="Helical" evidence="7">
    <location>
        <begin position="317"/>
        <end position="339"/>
    </location>
</feature>
<feature type="transmembrane region" description="Helical" evidence="7">
    <location>
        <begin position="148"/>
        <end position="174"/>
    </location>
</feature>
<dbReference type="InterPro" id="IPR010290">
    <property type="entry name" value="TM_effector"/>
</dbReference>
<dbReference type="Pfam" id="PF05977">
    <property type="entry name" value="MFS_3"/>
    <property type="match status" value="1"/>
</dbReference>
<feature type="transmembrane region" description="Helical" evidence="7">
    <location>
        <begin position="384"/>
        <end position="405"/>
    </location>
</feature>
<feature type="transmembrane region" description="Helical" evidence="7">
    <location>
        <begin position="265"/>
        <end position="284"/>
    </location>
</feature>
<evidence type="ECO:0000256" key="5">
    <source>
        <dbReference type="ARBA" id="ARBA00022989"/>
    </source>
</evidence>
<dbReference type="Proteomes" id="UP001185927">
    <property type="component" value="Unassembled WGS sequence"/>
</dbReference>
<feature type="transmembrane region" description="Helical" evidence="7">
    <location>
        <begin position="53"/>
        <end position="73"/>
    </location>
</feature>
<comment type="subcellular location">
    <subcellularLocation>
        <location evidence="1">Cell membrane</location>
        <topology evidence="1">Multi-pass membrane protein</topology>
    </subcellularLocation>
</comment>
<feature type="transmembrane region" description="Helical" evidence="7">
    <location>
        <begin position="227"/>
        <end position="253"/>
    </location>
</feature>
<proteinExistence type="predicted"/>
<reference evidence="8 9" key="1">
    <citation type="submission" date="2023-10" db="EMBL/GenBank/DDBJ databases">
        <title>Development of a sustainable strategy for remediation of hydrocarbon-contaminated territories based on the waste exchange concept.</title>
        <authorList>
            <person name="Krivoruchko A."/>
        </authorList>
    </citation>
    <scope>NUCLEOTIDE SEQUENCE [LARGE SCALE GENOMIC DNA]</scope>
    <source>
        <strain evidence="8 9">IEGM 1203</strain>
    </source>
</reference>
<dbReference type="Gene3D" id="1.20.1250.20">
    <property type="entry name" value="MFS general substrate transporter like domains"/>
    <property type="match status" value="1"/>
</dbReference>
<comment type="caution">
    <text evidence="8">The sequence shown here is derived from an EMBL/GenBank/DDBJ whole genome shotgun (WGS) entry which is preliminary data.</text>
</comment>
<protein>
    <submittedName>
        <fullName evidence="8">MFS transporter</fullName>
    </submittedName>
</protein>
<name>A0ABU4BU18_RHOGO</name>
<dbReference type="PANTHER" id="PTHR23513:SF6">
    <property type="entry name" value="MAJOR FACILITATOR SUPERFAMILY ASSOCIATED DOMAIN-CONTAINING PROTEIN"/>
    <property type="match status" value="1"/>
</dbReference>
<feature type="transmembrane region" description="Helical" evidence="7">
    <location>
        <begin position="111"/>
        <end position="136"/>
    </location>
</feature>
<evidence type="ECO:0000256" key="7">
    <source>
        <dbReference type="SAM" id="Phobius"/>
    </source>
</evidence>
<organism evidence="8 9">
    <name type="scientific">Rhodococcus globerulus</name>
    <dbReference type="NCBI Taxonomy" id="33008"/>
    <lineage>
        <taxon>Bacteria</taxon>
        <taxon>Bacillati</taxon>
        <taxon>Actinomycetota</taxon>
        <taxon>Actinomycetes</taxon>
        <taxon>Mycobacteriales</taxon>
        <taxon>Nocardiaceae</taxon>
        <taxon>Rhodococcus</taxon>
    </lineage>
</organism>
<dbReference type="EMBL" id="JAWLKB010000005">
    <property type="protein sequence ID" value="MDV6267663.1"/>
    <property type="molecule type" value="Genomic_DNA"/>
</dbReference>
<dbReference type="PANTHER" id="PTHR23513">
    <property type="entry name" value="INTEGRAL MEMBRANE EFFLUX PROTEIN-RELATED"/>
    <property type="match status" value="1"/>
</dbReference>
<keyword evidence="2" id="KW-0813">Transport</keyword>
<evidence type="ECO:0000256" key="2">
    <source>
        <dbReference type="ARBA" id="ARBA00022448"/>
    </source>
</evidence>
<keyword evidence="4 7" id="KW-0812">Transmembrane</keyword>
<evidence type="ECO:0000256" key="3">
    <source>
        <dbReference type="ARBA" id="ARBA00022475"/>
    </source>
</evidence>
<feature type="transmembrane region" description="Helical" evidence="7">
    <location>
        <begin position="291"/>
        <end position="311"/>
    </location>
</feature>
<feature type="transmembrane region" description="Helical" evidence="7">
    <location>
        <begin position="360"/>
        <end position="378"/>
    </location>
</feature>
<evidence type="ECO:0000313" key="9">
    <source>
        <dbReference type="Proteomes" id="UP001185927"/>
    </source>
</evidence>
<dbReference type="RefSeq" id="WP_317541916.1">
    <property type="nucleotide sequence ID" value="NZ_JAWLKB010000005.1"/>
</dbReference>
<keyword evidence="5 7" id="KW-1133">Transmembrane helix</keyword>
<evidence type="ECO:0000256" key="1">
    <source>
        <dbReference type="ARBA" id="ARBA00004651"/>
    </source>
</evidence>
<feature type="transmembrane region" description="Helical" evidence="7">
    <location>
        <begin position="180"/>
        <end position="206"/>
    </location>
</feature>
<dbReference type="SUPFAM" id="SSF103473">
    <property type="entry name" value="MFS general substrate transporter"/>
    <property type="match status" value="1"/>
</dbReference>